<evidence type="ECO:0000313" key="4">
    <source>
        <dbReference type="Proteomes" id="UP000290189"/>
    </source>
</evidence>
<dbReference type="Proteomes" id="UP000290189">
    <property type="component" value="Unassembled WGS sequence"/>
</dbReference>
<accession>A0A3P3YMC0</accession>
<evidence type="ECO:0000259" key="2">
    <source>
        <dbReference type="PROSITE" id="PS50011"/>
    </source>
</evidence>
<feature type="transmembrane region" description="Helical" evidence="1">
    <location>
        <begin position="158"/>
        <end position="175"/>
    </location>
</feature>
<dbReference type="InterPro" id="IPR001245">
    <property type="entry name" value="Ser-Thr/Tyr_kinase_cat_dom"/>
</dbReference>
<keyword evidence="1" id="KW-0812">Transmembrane</keyword>
<reference evidence="3 4" key="1">
    <citation type="submission" date="2018-03" db="EMBL/GenBank/DDBJ databases">
        <authorList>
            <person name="Fogelqvist J."/>
        </authorList>
    </citation>
    <scope>NUCLEOTIDE SEQUENCE [LARGE SCALE GENOMIC DNA]</scope>
</reference>
<dbReference type="PANTHER" id="PTHR44329">
    <property type="entry name" value="SERINE/THREONINE-PROTEIN KINASE TNNI3K-RELATED"/>
    <property type="match status" value="1"/>
</dbReference>
<dbReference type="InterPro" id="IPR000719">
    <property type="entry name" value="Prot_kinase_dom"/>
</dbReference>
<dbReference type="SUPFAM" id="SSF56112">
    <property type="entry name" value="Protein kinase-like (PK-like)"/>
    <property type="match status" value="1"/>
</dbReference>
<evidence type="ECO:0000313" key="3">
    <source>
        <dbReference type="EMBL" id="SPR01346.1"/>
    </source>
</evidence>
<dbReference type="GO" id="GO:0005524">
    <property type="term" value="F:ATP binding"/>
    <property type="evidence" value="ECO:0007669"/>
    <property type="project" value="InterPro"/>
</dbReference>
<dbReference type="Gene3D" id="1.10.510.10">
    <property type="entry name" value="Transferase(Phosphotransferase) domain 1"/>
    <property type="match status" value="1"/>
</dbReference>
<sequence>MAMVMAWRRAAWAQAPMFDGGESGDGDPYLNILPVSSATVALALLMIVYAAVLGVSVARLVRLRRFYRMNRQAKLKSGTIPPMYIMITVHAVVRLATFASILMLGSEYAPLQEVMLMAPEFIFLSLYIYVALVWLDVNLSSSHAEVSHRSVRAIAIRAFYVFNAVLVALQAVYFLEVLVAPTETQATLLNALCWILFLLSVALPCVAIVSVALFFCLLISGYPFHSELAKKRVTTMSWVLLVWSCGRIIRGVMLWGFYIDASWSTQIDFDKFNLIVVLSIVLAEVTPVLAAVDWRVFALFVIEDIPSIHRVTSPTRWCIPFEELSAVGSVIAPGGRARRGKWLHHDVAIRISHLHRIPTALVSEIALQASRACDVRHENLVAALGVSVFDHGLAIVSEWMPMGNVYDFVQRSAWRAESGTSHNGGLRRSSICRIMRHVAAAMAHLGANGMFHGHLTTASVLFDGTMTARVDGFGQYSIRQLVELCGAQREHDERNYSGYSAPEVLNGSGATIQSDVYSAGCILNFLCTLQVPFVQLRTRKQLRRTVVRQKGRPALPSYQTPFSKIIQECWMENPDDRPTFPELLRMFSSLDQ</sequence>
<feature type="domain" description="Protein kinase" evidence="2">
    <location>
        <begin position="325"/>
        <end position="592"/>
    </location>
</feature>
<feature type="transmembrane region" description="Helical" evidence="1">
    <location>
        <begin position="271"/>
        <end position="292"/>
    </location>
</feature>
<feature type="transmembrane region" description="Helical" evidence="1">
    <location>
        <begin position="82"/>
        <end position="104"/>
    </location>
</feature>
<keyword evidence="1" id="KW-1133">Transmembrane helix</keyword>
<dbReference type="Pfam" id="PF07714">
    <property type="entry name" value="PK_Tyr_Ser-Thr"/>
    <property type="match status" value="1"/>
</dbReference>
<dbReference type="InterPro" id="IPR051681">
    <property type="entry name" value="Ser/Thr_Kinases-Pseudokinases"/>
</dbReference>
<organism evidence="3 4">
    <name type="scientific">Plasmodiophora brassicae</name>
    <name type="common">Clubroot disease agent</name>
    <dbReference type="NCBI Taxonomy" id="37360"/>
    <lineage>
        <taxon>Eukaryota</taxon>
        <taxon>Sar</taxon>
        <taxon>Rhizaria</taxon>
        <taxon>Endomyxa</taxon>
        <taxon>Phytomyxea</taxon>
        <taxon>Plasmodiophorida</taxon>
        <taxon>Plasmodiophoridae</taxon>
        <taxon>Plasmodiophora</taxon>
    </lineage>
</organism>
<geneLocation type="mitochondrion" evidence="3"/>
<keyword evidence="3" id="KW-0496">Mitochondrion</keyword>
<feature type="transmembrane region" description="Helical" evidence="1">
    <location>
        <begin position="116"/>
        <end position="137"/>
    </location>
</feature>
<dbReference type="EMBL" id="OVEO01000017">
    <property type="protein sequence ID" value="SPR01346.1"/>
    <property type="molecule type" value="Genomic_DNA"/>
</dbReference>
<dbReference type="PROSITE" id="PS50011">
    <property type="entry name" value="PROTEIN_KINASE_DOM"/>
    <property type="match status" value="1"/>
</dbReference>
<protein>
    <recommendedName>
        <fullName evidence="2">Protein kinase domain-containing protein</fullName>
    </recommendedName>
</protein>
<dbReference type="GO" id="GO:0004674">
    <property type="term" value="F:protein serine/threonine kinase activity"/>
    <property type="evidence" value="ECO:0007669"/>
    <property type="project" value="TreeGrafter"/>
</dbReference>
<dbReference type="AlphaFoldDB" id="A0A3P3YMC0"/>
<keyword evidence="1" id="KW-0472">Membrane</keyword>
<name>A0A3P3YMC0_PLABS</name>
<dbReference type="Gene3D" id="3.30.200.20">
    <property type="entry name" value="Phosphorylase Kinase, domain 1"/>
    <property type="match status" value="1"/>
</dbReference>
<dbReference type="InterPro" id="IPR011009">
    <property type="entry name" value="Kinase-like_dom_sf"/>
</dbReference>
<gene>
    <name evidence="3" type="ORF">PLBR_LOCUS8561</name>
</gene>
<proteinExistence type="predicted"/>
<feature type="transmembrane region" description="Helical" evidence="1">
    <location>
        <begin position="238"/>
        <end position="259"/>
    </location>
</feature>
<feature type="transmembrane region" description="Helical" evidence="1">
    <location>
        <begin position="39"/>
        <end position="61"/>
    </location>
</feature>
<evidence type="ECO:0000256" key="1">
    <source>
        <dbReference type="SAM" id="Phobius"/>
    </source>
</evidence>
<feature type="transmembrane region" description="Helical" evidence="1">
    <location>
        <begin position="195"/>
        <end position="218"/>
    </location>
</feature>